<sequence length="139" mass="16169">MKNYNIVNGGVMLIKKRHDIKCPSCGKIFERELWNIVDKRVSPEVVKQIMDGEFNNIVCNSCNTKFHCEVPFLYQDLERKLIVTVLPETMREGGEELKKKLIDAQKISGLSEDINRQVFFGINTFVRFLDQIENESEEI</sequence>
<dbReference type="InterPro" id="IPR025682">
    <property type="entry name" value="CpXC_dom"/>
</dbReference>
<evidence type="ECO:0000313" key="2">
    <source>
        <dbReference type="EMBL" id="PLX16107.1"/>
    </source>
</evidence>
<gene>
    <name evidence="2" type="ORF">C0601_10815</name>
</gene>
<evidence type="ECO:0000259" key="1">
    <source>
        <dbReference type="Pfam" id="PF14353"/>
    </source>
</evidence>
<dbReference type="EMBL" id="PKTG01000122">
    <property type="protein sequence ID" value="PLX16107.1"/>
    <property type="molecule type" value="Genomic_DNA"/>
</dbReference>
<comment type="caution">
    <text evidence="2">The sequence shown here is derived from an EMBL/GenBank/DDBJ whole genome shotgun (WGS) entry which is preliminary data.</text>
</comment>
<accession>A0A2N5ZBR8</accession>
<name>A0A2N5ZBR8_MUIH1</name>
<dbReference type="Proteomes" id="UP000234857">
    <property type="component" value="Unassembled WGS sequence"/>
</dbReference>
<organism evidence="2 3">
    <name type="scientific">Muiribacterium halophilum</name>
    <dbReference type="NCBI Taxonomy" id="2053465"/>
    <lineage>
        <taxon>Bacteria</taxon>
        <taxon>Candidatus Muiribacteriota</taxon>
        <taxon>Candidatus Muiribacteriia</taxon>
        <taxon>Candidatus Muiribacteriales</taxon>
        <taxon>Candidatus Muiribacteriaceae</taxon>
        <taxon>Candidatus Muiribacterium</taxon>
    </lineage>
</organism>
<dbReference type="AlphaFoldDB" id="A0A2N5ZBR8"/>
<evidence type="ECO:0000313" key="3">
    <source>
        <dbReference type="Proteomes" id="UP000234857"/>
    </source>
</evidence>
<reference evidence="2 3" key="1">
    <citation type="submission" date="2017-11" db="EMBL/GenBank/DDBJ databases">
        <title>Genome-resolved metagenomics identifies genetic mobility, metabolic interactions, and unexpected diversity in perchlorate-reducing communities.</title>
        <authorList>
            <person name="Barnum T.P."/>
            <person name="Figueroa I.A."/>
            <person name="Carlstrom C.I."/>
            <person name="Lucas L.N."/>
            <person name="Engelbrektson A.L."/>
            <person name="Coates J.D."/>
        </authorList>
    </citation>
    <scope>NUCLEOTIDE SEQUENCE [LARGE SCALE GENOMIC DNA]</scope>
    <source>
        <strain evidence="2">BM706</strain>
    </source>
</reference>
<proteinExistence type="predicted"/>
<dbReference type="Pfam" id="PF14353">
    <property type="entry name" value="CpXC"/>
    <property type="match status" value="1"/>
</dbReference>
<protein>
    <recommendedName>
        <fullName evidence="1">CpXC domain-containing protein</fullName>
    </recommendedName>
</protein>
<feature type="domain" description="CpXC" evidence="1">
    <location>
        <begin position="20"/>
        <end position="98"/>
    </location>
</feature>